<name>A0A0K2TPP2_LEPSM</name>
<organism evidence="1">
    <name type="scientific">Lepeophtheirus salmonis</name>
    <name type="common">Salmon louse</name>
    <name type="synonym">Caligus salmonis</name>
    <dbReference type="NCBI Taxonomy" id="72036"/>
    <lineage>
        <taxon>Eukaryota</taxon>
        <taxon>Metazoa</taxon>
        <taxon>Ecdysozoa</taxon>
        <taxon>Arthropoda</taxon>
        <taxon>Crustacea</taxon>
        <taxon>Multicrustacea</taxon>
        <taxon>Hexanauplia</taxon>
        <taxon>Copepoda</taxon>
        <taxon>Siphonostomatoida</taxon>
        <taxon>Caligidae</taxon>
        <taxon>Lepeophtheirus</taxon>
    </lineage>
</organism>
<feature type="non-terminal residue" evidence="1">
    <location>
        <position position="1"/>
    </location>
</feature>
<protein>
    <submittedName>
        <fullName evidence="1">Uncharacterized protein</fullName>
    </submittedName>
</protein>
<evidence type="ECO:0000313" key="1">
    <source>
        <dbReference type="EMBL" id="CDW28008.1"/>
    </source>
</evidence>
<dbReference type="AlphaFoldDB" id="A0A0K2TPP2"/>
<dbReference type="EMBL" id="HACA01010647">
    <property type="protein sequence ID" value="CDW28008.1"/>
    <property type="molecule type" value="Transcribed_RNA"/>
</dbReference>
<reference evidence="1" key="1">
    <citation type="submission" date="2014-05" db="EMBL/GenBank/DDBJ databases">
        <authorList>
            <person name="Chronopoulou M."/>
        </authorList>
    </citation>
    <scope>NUCLEOTIDE SEQUENCE</scope>
    <source>
        <tissue evidence="1">Whole organism</tissue>
    </source>
</reference>
<sequence>LNNADSANTCDDLIIYIINQKKNIISDVQCSLFSWSLFSSILARSEENKKIAVGLKHPSVLRKNSKTLKKIGPIKKRLQRGGKTV</sequence>
<proteinExistence type="predicted"/>
<accession>A0A0K2TPP2</accession>